<organism evidence="1 2">
    <name type="scientific">Meloidogyne incognita</name>
    <name type="common">Southern root-knot nematode worm</name>
    <name type="synonym">Oxyuris incognita</name>
    <dbReference type="NCBI Taxonomy" id="6306"/>
    <lineage>
        <taxon>Eukaryota</taxon>
        <taxon>Metazoa</taxon>
        <taxon>Ecdysozoa</taxon>
        <taxon>Nematoda</taxon>
        <taxon>Chromadorea</taxon>
        <taxon>Rhabditida</taxon>
        <taxon>Tylenchina</taxon>
        <taxon>Tylenchomorpha</taxon>
        <taxon>Tylenchoidea</taxon>
        <taxon>Meloidogynidae</taxon>
        <taxon>Meloidogyninae</taxon>
        <taxon>Meloidogyne</taxon>
        <taxon>Meloidogyne incognita group</taxon>
    </lineage>
</organism>
<evidence type="ECO:0000313" key="1">
    <source>
        <dbReference type="Proteomes" id="UP000887563"/>
    </source>
</evidence>
<keyword evidence="1" id="KW-1185">Reference proteome</keyword>
<dbReference type="WBParaSite" id="Minc3s09259g43062">
    <property type="protein sequence ID" value="Minc3s09259g43062"/>
    <property type="gene ID" value="Minc3s09259g43062"/>
</dbReference>
<protein>
    <submittedName>
        <fullName evidence="2">Uncharacterized protein</fullName>
    </submittedName>
</protein>
<accession>A0A914NQY3</accession>
<dbReference type="Proteomes" id="UP000887563">
    <property type="component" value="Unplaced"/>
</dbReference>
<sequence>MIGFQANKKFKKNFQNSFSVRLLFALKILDGVMELLLPNVHRPLLPIQLTIQNVIKGELNLMNGNYIHL</sequence>
<name>A0A914NQY3_MELIC</name>
<proteinExistence type="predicted"/>
<evidence type="ECO:0000313" key="2">
    <source>
        <dbReference type="WBParaSite" id="Minc3s09259g43062"/>
    </source>
</evidence>
<reference evidence="2" key="1">
    <citation type="submission" date="2022-11" db="UniProtKB">
        <authorList>
            <consortium name="WormBaseParasite"/>
        </authorList>
    </citation>
    <scope>IDENTIFICATION</scope>
</reference>
<dbReference type="AlphaFoldDB" id="A0A914NQY3"/>